<dbReference type="STRING" id="741276.A0A2S5BE75"/>
<dbReference type="GO" id="GO:0016925">
    <property type="term" value="P:protein sumoylation"/>
    <property type="evidence" value="ECO:0007669"/>
    <property type="project" value="TreeGrafter"/>
</dbReference>
<dbReference type="GO" id="GO:0019948">
    <property type="term" value="F:SUMO activating enzyme activity"/>
    <property type="evidence" value="ECO:0007669"/>
    <property type="project" value="TreeGrafter"/>
</dbReference>
<protein>
    <recommendedName>
        <fullName evidence="1">THIF-type NAD/FAD binding fold domain-containing protein</fullName>
    </recommendedName>
</protein>
<organism evidence="2 3">
    <name type="scientific">Rhodotorula taiwanensis</name>
    <dbReference type="NCBI Taxonomy" id="741276"/>
    <lineage>
        <taxon>Eukaryota</taxon>
        <taxon>Fungi</taxon>
        <taxon>Dikarya</taxon>
        <taxon>Basidiomycota</taxon>
        <taxon>Pucciniomycotina</taxon>
        <taxon>Microbotryomycetes</taxon>
        <taxon>Sporidiobolales</taxon>
        <taxon>Sporidiobolaceae</taxon>
        <taxon>Rhodotorula</taxon>
    </lineage>
</organism>
<dbReference type="GO" id="GO:0031510">
    <property type="term" value="C:SUMO activating enzyme complex"/>
    <property type="evidence" value="ECO:0007669"/>
    <property type="project" value="TreeGrafter"/>
</dbReference>
<reference evidence="2 3" key="1">
    <citation type="journal article" date="2018" name="Front. Microbiol.">
        <title>Prospects for Fungal Bioremediation of Acidic Radioactive Waste Sites: Characterization and Genome Sequence of Rhodotorula taiwanensis MD1149.</title>
        <authorList>
            <person name="Tkavc R."/>
            <person name="Matrosova V.Y."/>
            <person name="Grichenko O.E."/>
            <person name="Gostincar C."/>
            <person name="Volpe R.P."/>
            <person name="Klimenkova P."/>
            <person name="Gaidamakova E.K."/>
            <person name="Zhou C.E."/>
            <person name="Stewart B.J."/>
            <person name="Lyman M.G."/>
            <person name="Malfatti S.A."/>
            <person name="Rubinfeld B."/>
            <person name="Courtot M."/>
            <person name="Singh J."/>
            <person name="Dalgard C.L."/>
            <person name="Hamilton T."/>
            <person name="Frey K.G."/>
            <person name="Gunde-Cimerman N."/>
            <person name="Dugan L."/>
            <person name="Daly M.J."/>
        </authorList>
    </citation>
    <scope>NUCLEOTIDE SEQUENCE [LARGE SCALE GENOMIC DNA]</scope>
    <source>
        <strain evidence="2 3">MD1149</strain>
    </source>
</reference>
<keyword evidence="3" id="KW-1185">Reference proteome</keyword>
<dbReference type="OrthoDB" id="1708823at2759"/>
<dbReference type="InterPro" id="IPR035985">
    <property type="entry name" value="Ubiquitin-activating_enz"/>
</dbReference>
<dbReference type="GO" id="GO:0005737">
    <property type="term" value="C:cytoplasm"/>
    <property type="evidence" value="ECO:0007669"/>
    <property type="project" value="TreeGrafter"/>
</dbReference>
<dbReference type="AlphaFoldDB" id="A0A2S5BE75"/>
<comment type="caution">
    <text evidence="2">The sequence shown here is derived from an EMBL/GenBank/DDBJ whole genome shotgun (WGS) entry which is preliminary data.</text>
</comment>
<evidence type="ECO:0000313" key="2">
    <source>
        <dbReference type="EMBL" id="POY75070.1"/>
    </source>
</evidence>
<sequence>MTETKRPREKAITEDEAKLYDRQLRLWGAAAQARMLASNVLVAGRFRGIAVDAVKNVVLAGIGSLTLLDGEDLQEEDLGANYFAREEDLGQKRVEASAPRVQALNPRVNLSTETNARLLFDEDYLSQFDLVVVTDVDAPTLVSFPGVRTRASTRAASLVRVDPALTSPKTAPCPPTPNLDSPGSQLSLNALTRKLGKRLFAAGSIGLDGWMFADLLSHDYVVDKHKSVSQGETIVVPTKVTVEYAPFDKALEHKFGRLKKRELKRTGTALWGALSLFAAQRTATPDAVTAPQTVEVDQAALKSAAQKLLPELGVPEDILPADEIDRIAALQSAEFAPSCAIVGGILGQDILNAVGGKEEPVRNLLVFEGATGQGRVYALGV</sequence>
<gene>
    <name evidence="2" type="ORF">BMF94_1699</name>
</gene>
<dbReference type="PANTHER" id="PTHR10953">
    <property type="entry name" value="UBIQUITIN-ACTIVATING ENZYME E1"/>
    <property type="match status" value="1"/>
</dbReference>
<dbReference type="InterPro" id="IPR045886">
    <property type="entry name" value="ThiF/MoeB/HesA"/>
</dbReference>
<evidence type="ECO:0000313" key="3">
    <source>
        <dbReference type="Proteomes" id="UP000237144"/>
    </source>
</evidence>
<dbReference type="SUPFAM" id="SSF69572">
    <property type="entry name" value="Activating enzymes of the ubiquitin-like proteins"/>
    <property type="match status" value="2"/>
</dbReference>
<dbReference type="InterPro" id="IPR000594">
    <property type="entry name" value="ThiF_NAD_FAD-bd"/>
</dbReference>
<feature type="domain" description="THIF-type NAD/FAD binding fold" evidence="1">
    <location>
        <begin position="20"/>
        <end position="132"/>
    </location>
</feature>
<dbReference type="Pfam" id="PF00899">
    <property type="entry name" value="ThiF"/>
    <property type="match status" value="1"/>
</dbReference>
<dbReference type="PANTHER" id="PTHR10953:SF162">
    <property type="entry name" value="SUMO-ACTIVATING ENZYME SUBUNIT 1"/>
    <property type="match status" value="1"/>
</dbReference>
<accession>A0A2S5BE75</accession>
<proteinExistence type="predicted"/>
<dbReference type="Gene3D" id="3.40.50.720">
    <property type="entry name" value="NAD(P)-binding Rossmann-like Domain"/>
    <property type="match status" value="1"/>
</dbReference>
<evidence type="ECO:0000259" key="1">
    <source>
        <dbReference type="Pfam" id="PF00899"/>
    </source>
</evidence>
<name>A0A2S5BE75_9BASI</name>
<dbReference type="EMBL" id="PJQD01000019">
    <property type="protein sequence ID" value="POY75070.1"/>
    <property type="molecule type" value="Genomic_DNA"/>
</dbReference>
<dbReference type="Proteomes" id="UP000237144">
    <property type="component" value="Unassembled WGS sequence"/>
</dbReference>